<evidence type="ECO:0000313" key="1">
    <source>
        <dbReference type="EMBL" id="KAG0433003.1"/>
    </source>
</evidence>
<proteinExistence type="predicted"/>
<sequence>MAGLGVQQYSKTLNNAASPGELSDVERLDDFPEAHFRGVTLSLSEEPEGSSPNPTTEPRTIATSCLVRTRSSEDLSTNGNVTEQSSASAAPASAVRQFSREISEEETKEYFAVREGAIERAADECSPVLLKHIDGELRGVWLLTEIDHWDTEKERLVFLTDFSLIVLKYDFITLRLLEYRRLHLKSFDKVQIGLLTYPDKSFMPPRNQEGVRCSWDQGTVLPARKEWNPWCREIPWVTFTSHHLCSTPAGAPQHDIDGFSRALAQTVAALDPSTAPPPHLTRSTPCRVVHEPLVVTSYVGLAAAFHNINHLGFFKARGKPAPVGGTVAAMLVYEKLLSQSRR</sequence>
<dbReference type="Proteomes" id="UP000805193">
    <property type="component" value="Unassembled WGS sequence"/>
</dbReference>
<comment type="caution">
    <text evidence="1">The sequence shown here is derived from an EMBL/GenBank/DDBJ whole genome shotgun (WGS) entry which is preliminary data.</text>
</comment>
<dbReference type="EMBL" id="JABSTQ010009094">
    <property type="protein sequence ID" value="KAG0433003.1"/>
    <property type="molecule type" value="Genomic_DNA"/>
</dbReference>
<name>A0AC60QFQ1_IXOPE</name>
<protein>
    <submittedName>
        <fullName evidence="1">Uncharacterized protein</fullName>
    </submittedName>
</protein>
<accession>A0AC60QFQ1</accession>
<organism evidence="1 2">
    <name type="scientific">Ixodes persulcatus</name>
    <name type="common">Taiga tick</name>
    <dbReference type="NCBI Taxonomy" id="34615"/>
    <lineage>
        <taxon>Eukaryota</taxon>
        <taxon>Metazoa</taxon>
        <taxon>Ecdysozoa</taxon>
        <taxon>Arthropoda</taxon>
        <taxon>Chelicerata</taxon>
        <taxon>Arachnida</taxon>
        <taxon>Acari</taxon>
        <taxon>Parasitiformes</taxon>
        <taxon>Ixodida</taxon>
        <taxon>Ixodoidea</taxon>
        <taxon>Ixodidae</taxon>
        <taxon>Ixodinae</taxon>
        <taxon>Ixodes</taxon>
    </lineage>
</organism>
<evidence type="ECO:0000313" key="2">
    <source>
        <dbReference type="Proteomes" id="UP000805193"/>
    </source>
</evidence>
<gene>
    <name evidence="1" type="ORF">HPB47_020305</name>
</gene>
<reference evidence="1 2" key="1">
    <citation type="journal article" date="2020" name="Cell">
        <title>Large-Scale Comparative Analyses of Tick Genomes Elucidate Their Genetic Diversity and Vector Capacities.</title>
        <authorList>
            <consortium name="Tick Genome and Microbiome Consortium (TIGMIC)"/>
            <person name="Jia N."/>
            <person name="Wang J."/>
            <person name="Shi W."/>
            <person name="Du L."/>
            <person name="Sun Y."/>
            <person name="Zhan W."/>
            <person name="Jiang J.F."/>
            <person name="Wang Q."/>
            <person name="Zhang B."/>
            <person name="Ji P."/>
            <person name="Bell-Sakyi L."/>
            <person name="Cui X.M."/>
            <person name="Yuan T.T."/>
            <person name="Jiang B.G."/>
            <person name="Yang W.F."/>
            <person name="Lam T.T."/>
            <person name="Chang Q.C."/>
            <person name="Ding S.J."/>
            <person name="Wang X.J."/>
            <person name="Zhu J.G."/>
            <person name="Ruan X.D."/>
            <person name="Zhao L."/>
            <person name="Wei J.T."/>
            <person name="Ye R.Z."/>
            <person name="Que T.C."/>
            <person name="Du C.H."/>
            <person name="Zhou Y.H."/>
            <person name="Cheng J.X."/>
            <person name="Dai P.F."/>
            <person name="Guo W.B."/>
            <person name="Han X.H."/>
            <person name="Huang E.J."/>
            <person name="Li L.F."/>
            <person name="Wei W."/>
            <person name="Gao Y.C."/>
            <person name="Liu J.Z."/>
            <person name="Shao H.Z."/>
            <person name="Wang X."/>
            <person name="Wang C.C."/>
            <person name="Yang T.C."/>
            <person name="Huo Q.B."/>
            <person name="Li W."/>
            <person name="Chen H.Y."/>
            <person name="Chen S.E."/>
            <person name="Zhou L.G."/>
            <person name="Ni X.B."/>
            <person name="Tian J.H."/>
            <person name="Sheng Y."/>
            <person name="Liu T."/>
            <person name="Pan Y.S."/>
            <person name="Xia L.Y."/>
            <person name="Li J."/>
            <person name="Zhao F."/>
            <person name="Cao W.C."/>
        </authorList>
    </citation>
    <scope>NUCLEOTIDE SEQUENCE [LARGE SCALE GENOMIC DNA]</scope>
    <source>
        <strain evidence="1">Iper-2018</strain>
    </source>
</reference>
<keyword evidence="2" id="KW-1185">Reference proteome</keyword>